<dbReference type="Proteomes" id="UP000620670">
    <property type="component" value="Unassembled WGS sequence"/>
</dbReference>
<dbReference type="Pfam" id="PF09678">
    <property type="entry name" value="Caa3_CtaG"/>
    <property type="match status" value="1"/>
</dbReference>
<name>A0ABS0Y806_9HYPH</name>
<keyword evidence="3 6" id="KW-0812">Transmembrane</keyword>
<evidence type="ECO:0000256" key="1">
    <source>
        <dbReference type="ARBA" id="ARBA00004651"/>
    </source>
</evidence>
<comment type="caution">
    <text evidence="7">The sequence shown here is derived from an EMBL/GenBank/DDBJ whole genome shotgun (WGS) entry which is preliminary data.</text>
</comment>
<evidence type="ECO:0000256" key="6">
    <source>
        <dbReference type="SAM" id="Phobius"/>
    </source>
</evidence>
<evidence type="ECO:0000256" key="2">
    <source>
        <dbReference type="ARBA" id="ARBA00022475"/>
    </source>
</evidence>
<keyword evidence="8" id="KW-1185">Reference proteome</keyword>
<reference evidence="8" key="1">
    <citation type="submission" date="2020-12" db="EMBL/GenBank/DDBJ databases">
        <title>Hymenobacter sp.</title>
        <authorList>
            <person name="Kim M.K."/>
        </authorList>
    </citation>
    <scope>NUCLEOTIDE SEQUENCE [LARGE SCALE GENOMIC DNA]</scope>
    <source>
        <strain evidence="8">BT325</strain>
    </source>
</reference>
<feature type="transmembrane region" description="Helical" evidence="6">
    <location>
        <begin position="68"/>
        <end position="90"/>
    </location>
</feature>
<keyword evidence="4 6" id="KW-1133">Transmembrane helix</keyword>
<accession>A0ABS0Y806</accession>
<evidence type="ECO:0000313" key="7">
    <source>
        <dbReference type="EMBL" id="MBJ6128434.1"/>
    </source>
</evidence>
<keyword evidence="5 6" id="KW-0472">Membrane</keyword>
<gene>
    <name evidence="7" type="ORF">JAO75_23850</name>
</gene>
<protein>
    <submittedName>
        <fullName evidence="7">Cytochrome c oxidase assembly protein</fullName>
    </submittedName>
</protein>
<dbReference type="EMBL" id="JAELXT010000050">
    <property type="protein sequence ID" value="MBJ6128434.1"/>
    <property type="molecule type" value="Genomic_DNA"/>
</dbReference>
<keyword evidence="2" id="KW-1003">Cell membrane</keyword>
<sequence>MSPVVVLPLVFVSLLYMRGLRVTERGARPTLIQRGLFAAGIGCLVLALVSPLCRIASTLAWAHMVQHVLLVAGAPLFLVLSRPGNVFLAGLPAGLRMTAATWRQAGAPVSQPYAYLFISFVLYGMNIW</sequence>
<dbReference type="InterPro" id="IPR019108">
    <property type="entry name" value="Caa3_assmbl_CtaG-rel"/>
</dbReference>
<proteinExistence type="predicted"/>
<evidence type="ECO:0000256" key="5">
    <source>
        <dbReference type="ARBA" id="ARBA00023136"/>
    </source>
</evidence>
<evidence type="ECO:0000256" key="3">
    <source>
        <dbReference type="ARBA" id="ARBA00022692"/>
    </source>
</evidence>
<evidence type="ECO:0000256" key="4">
    <source>
        <dbReference type="ARBA" id="ARBA00022989"/>
    </source>
</evidence>
<evidence type="ECO:0000313" key="8">
    <source>
        <dbReference type="Proteomes" id="UP000620670"/>
    </source>
</evidence>
<comment type="subcellular location">
    <subcellularLocation>
        <location evidence="1">Cell membrane</location>
        <topology evidence="1">Multi-pass membrane protein</topology>
    </subcellularLocation>
</comment>
<feature type="transmembrane region" description="Helical" evidence="6">
    <location>
        <begin position="35"/>
        <end position="56"/>
    </location>
</feature>
<organism evidence="7 8">
    <name type="scientific">Microvirga splendida</name>
    <dbReference type="NCBI Taxonomy" id="2795727"/>
    <lineage>
        <taxon>Bacteria</taxon>
        <taxon>Pseudomonadati</taxon>
        <taxon>Pseudomonadota</taxon>
        <taxon>Alphaproteobacteria</taxon>
        <taxon>Hyphomicrobiales</taxon>
        <taxon>Methylobacteriaceae</taxon>
        <taxon>Microvirga</taxon>
    </lineage>
</organism>